<evidence type="ECO:0000313" key="2">
    <source>
        <dbReference type="EMBL" id="ORY28899.1"/>
    </source>
</evidence>
<dbReference type="Gene3D" id="3.40.50.1110">
    <property type="entry name" value="SGNH hydrolase"/>
    <property type="match status" value="1"/>
</dbReference>
<accession>A0A1Y2B237</accession>
<reference evidence="2 3" key="1">
    <citation type="submission" date="2016-07" db="EMBL/GenBank/DDBJ databases">
        <title>Pervasive Adenine N6-methylation of Active Genes in Fungi.</title>
        <authorList>
            <consortium name="DOE Joint Genome Institute"/>
            <person name="Mondo S.J."/>
            <person name="Dannebaum R.O."/>
            <person name="Kuo R.C."/>
            <person name="Labutti K."/>
            <person name="Haridas S."/>
            <person name="Kuo A."/>
            <person name="Salamov A."/>
            <person name="Ahrendt S.R."/>
            <person name="Lipzen A."/>
            <person name="Sullivan W."/>
            <person name="Andreopoulos W.B."/>
            <person name="Clum A."/>
            <person name="Lindquist E."/>
            <person name="Daum C."/>
            <person name="Ramamoorthy G.K."/>
            <person name="Gryganskyi A."/>
            <person name="Culley D."/>
            <person name="Magnuson J.K."/>
            <person name="James T.Y."/>
            <person name="O'Malley M.A."/>
            <person name="Stajich J.E."/>
            <person name="Spatafora J.W."/>
            <person name="Visel A."/>
            <person name="Grigoriev I.V."/>
        </authorList>
    </citation>
    <scope>NUCLEOTIDE SEQUENCE [LARGE SCALE GENOMIC DNA]</scope>
    <source>
        <strain evidence="2 3">JEL800</strain>
    </source>
</reference>
<protein>
    <submittedName>
        <fullName evidence="2">SGNH hydrolase</fullName>
    </submittedName>
</protein>
<proteinExistence type="predicted"/>
<dbReference type="Pfam" id="PF13472">
    <property type="entry name" value="Lipase_GDSL_2"/>
    <property type="match status" value="1"/>
</dbReference>
<dbReference type="Proteomes" id="UP000193642">
    <property type="component" value="Unassembled WGS sequence"/>
</dbReference>
<dbReference type="PANTHER" id="PTHR14209">
    <property type="entry name" value="ISOAMYL ACETATE-HYDROLYZING ESTERASE 1"/>
    <property type="match status" value="1"/>
</dbReference>
<dbReference type="PANTHER" id="PTHR14209:SF19">
    <property type="entry name" value="ISOAMYL ACETATE-HYDROLYZING ESTERASE 1 HOMOLOG"/>
    <property type="match status" value="1"/>
</dbReference>
<sequence>MNQNEKVATEPDLSYDQIILVGDSLTQNGIAPNGWATLLATEYTRKMDVIARGFSAYTTHWMRPLVAPLLRPIVTQNTRLVTLLLGSNDSTLPGLSNQHVPIAKYKENLRAIVGTIVALAPQTKVLVITPPPLAARKCWEEYEFDSVKAYREACAEVGHELAQSNTSIGLLDTWPLFVPGRNYDLPEFDPASLQHLTVEDRLHLGQEGNRLLAQGVLDSIKTLWPELASENVIPRVPLNWAEYPSFLNSESLGNNGLINQLYVNARK</sequence>
<organism evidence="2 3">
    <name type="scientific">Rhizoclosmatium globosum</name>
    <dbReference type="NCBI Taxonomy" id="329046"/>
    <lineage>
        <taxon>Eukaryota</taxon>
        <taxon>Fungi</taxon>
        <taxon>Fungi incertae sedis</taxon>
        <taxon>Chytridiomycota</taxon>
        <taxon>Chytridiomycota incertae sedis</taxon>
        <taxon>Chytridiomycetes</taxon>
        <taxon>Chytridiales</taxon>
        <taxon>Chytriomycetaceae</taxon>
        <taxon>Rhizoclosmatium</taxon>
    </lineage>
</organism>
<evidence type="ECO:0000259" key="1">
    <source>
        <dbReference type="Pfam" id="PF13472"/>
    </source>
</evidence>
<keyword evidence="3" id="KW-1185">Reference proteome</keyword>
<feature type="domain" description="SGNH hydrolase-type esterase" evidence="1">
    <location>
        <begin position="21"/>
        <end position="211"/>
    </location>
</feature>
<dbReference type="GO" id="GO:0016787">
    <property type="term" value="F:hydrolase activity"/>
    <property type="evidence" value="ECO:0007669"/>
    <property type="project" value="UniProtKB-KW"/>
</dbReference>
<dbReference type="InterPro" id="IPR036514">
    <property type="entry name" value="SGNH_hydro_sf"/>
</dbReference>
<dbReference type="InterPro" id="IPR045136">
    <property type="entry name" value="Iah1-like"/>
</dbReference>
<dbReference type="InterPro" id="IPR013830">
    <property type="entry name" value="SGNH_hydro"/>
</dbReference>
<dbReference type="STRING" id="329046.A0A1Y2B237"/>
<name>A0A1Y2B237_9FUNG</name>
<dbReference type="AlphaFoldDB" id="A0A1Y2B237"/>
<dbReference type="EMBL" id="MCGO01000091">
    <property type="protein sequence ID" value="ORY28899.1"/>
    <property type="molecule type" value="Genomic_DNA"/>
</dbReference>
<evidence type="ECO:0000313" key="3">
    <source>
        <dbReference type="Proteomes" id="UP000193642"/>
    </source>
</evidence>
<dbReference type="OrthoDB" id="671439at2759"/>
<gene>
    <name evidence="2" type="ORF">BCR33DRAFT_772666</name>
</gene>
<comment type="caution">
    <text evidence="2">The sequence shown here is derived from an EMBL/GenBank/DDBJ whole genome shotgun (WGS) entry which is preliminary data.</text>
</comment>
<dbReference type="SUPFAM" id="SSF52266">
    <property type="entry name" value="SGNH hydrolase"/>
    <property type="match status" value="1"/>
</dbReference>
<keyword evidence="2" id="KW-0378">Hydrolase</keyword>